<evidence type="ECO:0000256" key="4">
    <source>
        <dbReference type="ARBA" id="ARBA00014846"/>
    </source>
</evidence>
<evidence type="ECO:0000256" key="9">
    <source>
        <dbReference type="RuleBase" id="RU364126"/>
    </source>
</evidence>
<dbReference type="KEGG" id="yli:2912429"/>
<evidence type="ECO:0000256" key="7">
    <source>
        <dbReference type="ARBA" id="ARBA00022777"/>
    </source>
</evidence>
<dbReference type="eggNOG" id="ENOG502S7VH">
    <property type="taxonomic scope" value="Eukaryota"/>
</dbReference>
<comment type="function">
    <text evidence="9">Phosphorylates Ins(1,3,4,5,6)P5 at position 2 to form Ins(1,2,3,4,5,6)P6 (InsP6 or phytate).</text>
</comment>
<dbReference type="VEuPathDB" id="FungiDB:YALI0_E07161g"/>
<reference evidence="11 13" key="2">
    <citation type="submission" date="2018-07" db="EMBL/GenBank/DDBJ databases">
        <title>Draft Genome Assemblies for Five Robust Yarrowia lipolytica Strains Exhibiting High Lipid Production and Pentose Sugar Utilization and Sugar Alcohol Secretion from Undetoxified Lignocellulosic Biomass Hydrolysates.</title>
        <authorList>
            <consortium name="DOE Joint Genome Institute"/>
            <person name="Walker C."/>
            <person name="Ryu S."/>
            <person name="Na H."/>
            <person name="Zane M."/>
            <person name="LaButti K."/>
            <person name="Lipzen A."/>
            <person name="Haridas S."/>
            <person name="Barry K."/>
            <person name="Grigoriev I.V."/>
            <person name="Quarterman J."/>
            <person name="Slininger P."/>
            <person name="Dien B."/>
            <person name="Trinh C.T."/>
        </authorList>
    </citation>
    <scope>NUCLEOTIDE SEQUENCE [LARGE SCALE GENOMIC DNA]</scope>
    <source>
        <strain evidence="11 13">YB392</strain>
    </source>
</reference>
<comment type="function">
    <text evidence="1">Has kinase activity and phosphorylates inositol-1,3,4,5,6-pentakisphosphate (Ins(1,3,4,5,6)P5) to produce 1,2,3,4,5,6-hexakisphosphate (InsP6), also known as phytate.</text>
</comment>
<keyword evidence="5 9" id="KW-0808">Transferase</keyword>
<keyword evidence="6 9" id="KW-0547">Nucleotide-binding</keyword>
<evidence type="ECO:0000313" key="11">
    <source>
        <dbReference type="EMBL" id="RDW27786.1"/>
    </source>
</evidence>
<dbReference type="EMBL" id="CP017557">
    <property type="protein sequence ID" value="AOW05069.1"/>
    <property type="molecule type" value="Genomic_DNA"/>
</dbReference>
<dbReference type="AlphaFoldDB" id="A0A1D8NHG5"/>
<sequence length="292" mass="32942">MSSLPTPLPPYKWTLLTAGNANVVYKSDETDLLLRLRRNRNAPSTAEVDEYLTGTIRPAIGPFLFHYTVVNLPLGFLESLPEAENLDLGEPLGLLMENLGPKPNETNVLKSHAVKINYSDNWESYTVELKPKWLLQSPTAPKDSINCRTCALQLKREKPRICPLKLFNEDEQTSLQALEDVFPGTQKQFEPLAKFFSNSELFAEIRHMQHGDELGILGYANYVQVPPQFVTAMTMRDVSLFVHVQGDSVNGKIVDADLKSVSEKRDYWASLETDLIEGGWYEKPGTNCLLRN</sequence>
<dbReference type="Proteomes" id="UP000182444">
    <property type="component" value="Chromosome 1E"/>
</dbReference>
<evidence type="ECO:0000313" key="13">
    <source>
        <dbReference type="Proteomes" id="UP000256601"/>
    </source>
</evidence>
<dbReference type="SMR" id="A0A1D8NHG5"/>
<dbReference type="PANTHER" id="PTHR14456:SF2">
    <property type="entry name" value="INOSITOL-PENTAKISPHOSPHATE 2-KINASE"/>
    <property type="match status" value="1"/>
</dbReference>
<reference evidence="10 12" key="1">
    <citation type="journal article" date="2016" name="PLoS ONE">
        <title>Sequence Assembly of Yarrowia lipolytica Strain W29/CLIB89 Shows Transposable Element Diversity.</title>
        <authorList>
            <person name="Magnan C."/>
            <person name="Yu J."/>
            <person name="Chang I."/>
            <person name="Jahn E."/>
            <person name="Kanomata Y."/>
            <person name="Wu J."/>
            <person name="Zeller M."/>
            <person name="Oakes M."/>
            <person name="Baldi P."/>
            <person name="Sandmeyer S."/>
        </authorList>
    </citation>
    <scope>NUCLEOTIDE SEQUENCE [LARGE SCALE GENOMIC DNA]</scope>
    <source>
        <strain evidence="10">CLIB89</strain>
        <strain evidence="12">CLIB89(W29)</strain>
    </source>
</reference>
<dbReference type="InterPro" id="IPR009286">
    <property type="entry name" value="Ins_P5_2-kin"/>
</dbReference>
<protein>
    <recommendedName>
        <fullName evidence="4 9">Inositol-pentakisphosphate 2-kinase</fullName>
        <ecNumber evidence="3 9">2.7.1.158</ecNumber>
    </recommendedName>
</protein>
<dbReference type="EC" id="2.7.1.158" evidence="3 9"/>
<dbReference type="GO" id="GO:0035299">
    <property type="term" value="F:inositol-1,3,4,5,6-pentakisphosphate 2-kinase activity"/>
    <property type="evidence" value="ECO:0007669"/>
    <property type="project" value="UniProtKB-EC"/>
</dbReference>
<evidence type="ECO:0000256" key="8">
    <source>
        <dbReference type="ARBA" id="ARBA00022840"/>
    </source>
</evidence>
<dbReference type="EMBL" id="KZ857328">
    <property type="protein sequence ID" value="RDW27786.1"/>
    <property type="molecule type" value="Genomic_DNA"/>
</dbReference>
<evidence type="ECO:0000256" key="5">
    <source>
        <dbReference type="ARBA" id="ARBA00022679"/>
    </source>
</evidence>
<evidence type="ECO:0000313" key="12">
    <source>
        <dbReference type="Proteomes" id="UP000182444"/>
    </source>
</evidence>
<dbReference type="OMA" id="NKSARIW"/>
<accession>A0A1D8NHG5</accession>
<dbReference type="PANTHER" id="PTHR14456">
    <property type="entry name" value="INOSITOL POLYPHOSPHATE KINASE 1"/>
    <property type="match status" value="1"/>
</dbReference>
<dbReference type="Proteomes" id="UP000256601">
    <property type="component" value="Unassembled WGS sequence"/>
</dbReference>
<proteinExistence type="inferred from homology"/>
<dbReference type="GeneID" id="2912429"/>
<keyword evidence="7 9" id="KW-0418">Kinase</keyword>
<comment type="similarity">
    <text evidence="2">Belongs to the IPK1 type 1 family.</text>
</comment>
<evidence type="ECO:0000256" key="6">
    <source>
        <dbReference type="ARBA" id="ARBA00022741"/>
    </source>
</evidence>
<dbReference type="GO" id="GO:0005634">
    <property type="term" value="C:nucleus"/>
    <property type="evidence" value="ECO:0007669"/>
    <property type="project" value="TreeGrafter"/>
</dbReference>
<evidence type="ECO:0000313" key="10">
    <source>
        <dbReference type="EMBL" id="AOW05069.1"/>
    </source>
</evidence>
<dbReference type="RefSeq" id="XP_503655.1">
    <property type="nucleotide sequence ID" value="XM_503655.1"/>
</dbReference>
<evidence type="ECO:0000256" key="2">
    <source>
        <dbReference type="ARBA" id="ARBA00008305"/>
    </source>
</evidence>
<gene>
    <name evidence="11" type="ORF">B0I71DRAFT_128509</name>
    <name evidence="10" type="ORF">YALI1_E08530g</name>
</gene>
<dbReference type="GO" id="GO:0032958">
    <property type="term" value="P:inositol phosphate biosynthetic process"/>
    <property type="evidence" value="ECO:0007669"/>
    <property type="project" value="TreeGrafter"/>
</dbReference>
<keyword evidence="8 9" id="KW-0067">ATP-binding</keyword>
<evidence type="ECO:0000256" key="3">
    <source>
        <dbReference type="ARBA" id="ARBA00012023"/>
    </source>
</evidence>
<dbReference type="GO" id="GO:0005524">
    <property type="term" value="F:ATP binding"/>
    <property type="evidence" value="ECO:0007669"/>
    <property type="project" value="UniProtKB-KW"/>
</dbReference>
<dbReference type="OrthoDB" id="272370at2759"/>
<dbReference type="Pfam" id="PF06090">
    <property type="entry name" value="Ins_P5_2-kin"/>
    <property type="match status" value="1"/>
</dbReference>
<evidence type="ECO:0000256" key="1">
    <source>
        <dbReference type="ARBA" id="ARBA00003979"/>
    </source>
</evidence>
<comment type="catalytic activity">
    <reaction evidence="9">
        <text>1D-myo-inositol 1,3,4,5,6-pentakisphosphate + ATP = 1D-myo-inositol hexakisphosphate + ADP + H(+)</text>
        <dbReference type="Rhea" id="RHEA:20313"/>
        <dbReference type="ChEBI" id="CHEBI:15378"/>
        <dbReference type="ChEBI" id="CHEBI:30616"/>
        <dbReference type="ChEBI" id="CHEBI:57733"/>
        <dbReference type="ChEBI" id="CHEBI:58130"/>
        <dbReference type="ChEBI" id="CHEBI:456216"/>
        <dbReference type="EC" id="2.7.1.158"/>
    </reaction>
</comment>
<dbReference type="VEuPathDB" id="FungiDB:YALI1_E08530g"/>
<comment type="domain">
    <text evidence="9">The EXKPK motif is conserved in inositol-pentakisphosphate 2-kinases of both family 1 and 2.</text>
</comment>
<name>A0A1D8NHG5_YARLL</name>
<organism evidence="10 12">
    <name type="scientific">Yarrowia lipolytica</name>
    <name type="common">Candida lipolytica</name>
    <dbReference type="NCBI Taxonomy" id="4952"/>
    <lineage>
        <taxon>Eukaryota</taxon>
        <taxon>Fungi</taxon>
        <taxon>Dikarya</taxon>
        <taxon>Ascomycota</taxon>
        <taxon>Saccharomycotina</taxon>
        <taxon>Dipodascomycetes</taxon>
        <taxon>Dipodascales</taxon>
        <taxon>Dipodascales incertae sedis</taxon>
        <taxon>Yarrowia</taxon>
    </lineage>
</organism>